<dbReference type="EMBL" id="LMWN01000068">
    <property type="protein sequence ID" value="KUM99136.1"/>
    <property type="molecule type" value="Genomic_DNA"/>
</dbReference>
<evidence type="ECO:0000313" key="2">
    <source>
        <dbReference type="Proteomes" id="UP000053127"/>
    </source>
</evidence>
<accession>A0A101NTT2</accession>
<comment type="caution">
    <text evidence="1">The sequence shown here is derived from an EMBL/GenBank/DDBJ whole genome shotgun (WGS) entry which is preliminary data.</text>
</comment>
<gene>
    <name evidence="1" type="ORF">AQI95_40850</name>
</gene>
<organism evidence="1 2">
    <name type="scientific">Streptomyces yokosukanensis</name>
    <dbReference type="NCBI Taxonomy" id="67386"/>
    <lineage>
        <taxon>Bacteria</taxon>
        <taxon>Bacillati</taxon>
        <taxon>Actinomycetota</taxon>
        <taxon>Actinomycetes</taxon>
        <taxon>Kitasatosporales</taxon>
        <taxon>Streptomycetaceae</taxon>
        <taxon>Streptomyces</taxon>
    </lineage>
</organism>
<evidence type="ECO:0000313" key="1">
    <source>
        <dbReference type="EMBL" id="KUM99136.1"/>
    </source>
</evidence>
<protein>
    <submittedName>
        <fullName evidence="1">Uncharacterized protein</fullName>
    </submittedName>
</protein>
<keyword evidence="2" id="KW-1185">Reference proteome</keyword>
<sequence>MERNTSAPVFQAYVLPLTRILTQVHEVIKRDIRIARCVWRIVTGEKRRRRMAIHCVFISAGLAGDMPSQAAPPLNREVSLPGH</sequence>
<dbReference type="STRING" id="67386.AQI95_40850"/>
<proteinExistence type="predicted"/>
<dbReference type="AlphaFoldDB" id="A0A101NTT2"/>
<dbReference type="Proteomes" id="UP000053127">
    <property type="component" value="Unassembled WGS sequence"/>
</dbReference>
<dbReference type="RefSeq" id="WP_159056676.1">
    <property type="nucleotide sequence ID" value="NZ_KQ948233.1"/>
</dbReference>
<name>A0A101NTT2_9ACTN</name>
<reference evidence="1 2" key="1">
    <citation type="submission" date="2015-10" db="EMBL/GenBank/DDBJ databases">
        <title>Draft genome sequence of Streptomyces yokosukanensis DSM 40224, type strain for the species Streptomyces yokosukanensis.</title>
        <authorList>
            <person name="Ruckert C."/>
            <person name="Winkler A."/>
            <person name="Kalinowski J."/>
            <person name="Kampfer P."/>
            <person name="Glaeser S."/>
        </authorList>
    </citation>
    <scope>NUCLEOTIDE SEQUENCE [LARGE SCALE GENOMIC DNA]</scope>
    <source>
        <strain evidence="1 2">DSM 40224</strain>
    </source>
</reference>